<dbReference type="InterPro" id="IPR047951">
    <property type="entry name" value="Transpos_ISL3"/>
</dbReference>
<organism evidence="2 3">
    <name type="scientific">Lacticaseibacillus hegangensis</name>
    <dbReference type="NCBI Taxonomy" id="2486010"/>
    <lineage>
        <taxon>Bacteria</taxon>
        <taxon>Bacillati</taxon>
        <taxon>Bacillota</taxon>
        <taxon>Bacilli</taxon>
        <taxon>Lactobacillales</taxon>
        <taxon>Lactobacillaceae</taxon>
        <taxon>Lacticaseibacillus</taxon>
    </lineage>
</organism>
<protein>
    <submittedName>
        <fullName evidence="2">ISL3 family transposase</fullName>
    </submittedName>
</protein>
<dbReference type="InterPro" id="IPR002560">
    <property type="entry name" value="Transposase_DDE"/>
</dbReference>
<dbReference type="Pfam" id="PF01610">
    <property type="entry name" value="DDE_Tnp_ISL3"/>
    <property type="match status" value="1"/>
</dbReference>
<dbReference type="PANTHER" id="PTHR33498:SF1">
    <property type="entry name" value="TRANSPOSASE FOR INSERTION SEQUENCE ELEMENT IS1557"/>
    <property type="match status" value="1"/>
</dbReference>
<dbReference type="EMBL" id="JBHTOK010000071">
    <property type="protein sequence ID" value="MFD1441560.1"/>
    <property type="molecule type" value="Genomic_DNA"/>
</dbReference>
<comment type="caution">
    <text evidence="2">The sequence shown here is derived from an EMBL/GenBank/DDBJ whole genome shotgun (WGS) entry which is preliminary data.</text>
</comment>
<reference evidence="3" key="1">
    <citation type="journal article" date="2019" name="Int. J. Syst. Evol. Microbiol.">
        <title>The Global Catalogue of Microorganisms (GCM) 10K type strain sequencing project: providing services to taxonomists for standard genome sequencing and annotation.</title>
        <authorList>
            <consortium name="The Broad Institute Genomics Platform"/>
            <consortium name="The Broad Institute Genome Sequencing Center for Infectious Disease"/>
            <person name="Wu L."/>
            <person name="Ma J."/>
        </authorList>
    </citation>
    <scope>NUCLEOTIDE SEQUENCE [LARGE SCALE GENOMIC DNA]</scope>
    <source>
        <strain evidence="3">CCM 8912</strain>
    </source>
</reference>
<evidence type="ECO:0000313" key="2">
    <source>
        <dbReference type="EMBL" id="MFD1441560.1"/>
    </source>
</evidence>
<dbReference type="Proteomes" id="UP001597212">
    <property type="component" value="Unassembled WGS sequence"/>
</dbReference>
<dbReference type="NCBIfam" id="NF033550">
    <property type="entry name" value="transpos_ISL3"/>
    <property type="match status" value="1"/>
</dbReference>
<keyword evidence="3" id="KW-1185">Reference proteome</keyword>
<sequence length="425" mass="49494">MSLTSKSIRFALEITDPNIVFTEDAKLEKIEDKTALVYTADLKARPDCCPNCGFTDKIVRYGFNQSRIIAPGFSYRPTYLKLRCQKFRCQRCHSIFQSQTDYVRPNCEISEPVRRMLLYEALSNHSLTDIAQRYHVSDKTIQRIIDAEAELHNFTQATWLPKHLAFDEFKSTNKMSFIWADSDAREIGAILPSRTSYQITKYFERFPLKVRRQVKTVSLDLNAGYINLIPRLFPNAKVVVDRFHIVQMVSTALNMVRVQVMKTVPKTSGEYRFMKREWKVFLKRFEELEAVRPTYHVSVGYYETTVNLVSKCLDLSPTFRATYETYQAILSAVKARDAVALDQALSSYKPLQNRMDQSITSLRKYKKQVLNALRFDYSNGFLEGINSLIKKIKNTAYGYKNWDNFINRIFLERVWFNPKAHNLAA</sequence>
<accession>A0ABW4CYC3</accession>
<proteinExistence type="predicted"/>
<feature type="domain" description="Transposase IS204/IS1001/IS1096/IS1165 DDE" evidence="1">
    <location>
        <begin position="165"/>
        <end position="409"/>
    </location>
</feature>
<dbReference type="PANTHER" id="PTHR33498">
    <property type="entry name" value="TRANSPOSASE FOR INSERTION SEQUENCE ELEMENT IS1557"/>
    <property type="match status" value="1"/>
</dbReference>
<evidence type="ECO:0000313" key="3">
    <source>
        <dbReference type="Proteomes" id="UP001597212"/>
    </source>
</evidence>
<name>A0ABW4CYC3_9LACO</name>
<dbReference type="RefSeq" id="WP_125756524.1">
    <property type="nucleotide sequence ID" value="NZ_JBHTOK010000071.1"/>
</dbReference>
<evidence type="ECO:0000259" key="1">
    <source>
        <dbReference type="Pfam" id="PF01610"/>
    </source>
</evidence>
<gene>
    <name evidence="2" type="ORF">ACFQ5K_09265</name>
</gene>